<proteinExistence type="predicted"/>
<dbReference type="Gene3D" id="3.40.50.300">
    <property type="entry name" value="P-loop containing nucleotide triphosphate hydrolases"/>
    <property type="match status" value="1"/>
</dbReference>
<dbReference type="RefSeq" id="WP_148866696.1">
    <property type="nucleotide sequence ID" value="NZ_VNHO01000007.1"/>
</dbReference>
<dbReference type="OrthoDB" id="2560085at2"/>
<organism evidence="1 2">
    <name type="scientific">Thermosediminibacter litoriperuensis</name>
    <dbReference type="NCBI Taxonomy" id="291989"/>
    <lineage>
        <taxon>Bacteria</taxon>
        <taxon>Bacillati</taxon>
        <taxon>Bacillota</taxon>
        <taxon>Clostridia</taxon>
        <taxon>Thermosediminibacterales</taxon>
        <taxon>Thermosediminibacteraceae</taxon>
        <taxon>Thermosediminibacter</taxon>
    </lineage>
</organism>
<reference evidence="1 2" key="1">
    <citation type="submission" date="2019-07" db="EMBL/GenBank/DDBJ databases">
        <title>Genomic Encyclopedia of Type Strains, Phase I: the one thousand microbial genomes (KMG-I) project.</title>
        <authorList>
            <person name="Kyrpides N."/>
        </authorList>
    </citation>
    <scope>NUCLEOTIDE SEQUENCE [LARGE SCALE GENOMIC DNA]</scope>
    <source>
        <strain evidence="1 2">DSM 16647</strain>
    </source>
</reference>
<name>A0A5S5AWT7_9FIRM</name>
<dbReference type="Proteomes" id="UP000322294">
    <property type="component" value="Unassembled WGS sequence"/>
</dbReference>
<dbReference type="InterPro" id="IPR027417">
    <property type="entry name" value="P-loop_NTPase"/>
</dbReference>
<sequence length="364" mass="39560">MLISVILTKQRSEQVIEAAKGLGEVILEQVGTLDSQGIKDVLNSAARVASDILILDLDIGAGRDIVASLQGFRIARPHTRIIILAPDKEPGDVILSSLVGLGIYDIVSGPKDTDWGKLVRDVLSSKPATYAKAARWHTGHFLNSAPAKEQVIIEERPAGVVTIAVAAIGHGLGCTHTALSIASFLARSGHSVAIIEDSQRPALGFLCSVMKARDGRVEGSYTIHGLDIFPSGKSAAGDNSNYDSLIRKIKTGQYEYVVRDLGVLDELKVRDMYRADSAFIVASAAKWRWQELIDKIDFEFSIIFPLASQNDIEDLSFYAGIKGTALPYCPNPFSKDNDSLFLKLLAPILPNRKRKKSLFGLSLF</sequence>
<gene>
    <name evidence="1" type="ORF">LZ11_00908</name>
</gene>
<dbReference type="EMBL" id="VNHO01000007">
    <property type="protein sequence ID" value="TYP56845.1"/>
    <property type="molecule type" value="Genomic_DNA"/>
</dbReference>
<comment type="caution">
    <text evidence="1">The sequence shown here is derived from an EMBL/GenBank/DDBJ whole genome shotgun (WGS) entry which is preliminary data.</text>
</comment>
<dbReference type="SUPFAM" id="SSF52540">
    <property type="entry name" value="P-loop containing nucleoside triphosphate hydrolases"/>
    <property type="match status" value="1"/>
</dbReference>
<protein>
    <submittedName>
        <fullName evidence="1">Uncharacterized protein</fullName>
    </submittedName>
</protein>
<keyword evidence="2" id="KW-1185">Reference proteome</keyword>
<evidence type="ECO:0000313" key="2">
    <source>
        <dbReference type="Proteomes" id="UP000322294"/>
    </source>
</evidence>
<accession>A0A5S5AWT7</accession>
<evidence type="ECO:0000313" key="1">
    <source>
        <dbReference type="EMBL" id="TYP56845.1"/>
    </source>
</evidence>
<dbReference type="AlphaFoldDB" id="A0A5S5AWT7"/>